<dbReference type="InterPro" id="IPR042095">
    <property type="entry name" value="SUMF_sf"/>
</dbReference>
<dbReference type="PANTHER" id="PTHR23150">
    <property type="entry name" value="SULFATASE MODIFYING FACTOR 1, 2"/>
    <property type="match status" value="1"/>
</dbReference>
<dbReference type="EMBL" id="ASJR01000035">
    <property type="protein sequence ID" value="ERP30750.1"/>
    <property type="molecule type" value="Genomic_DNA"/>
</dbReference>
<dbReference type="OrthoDB" id="9768004at2"/>
<evidence type="ECO:0000313" key="4">
    <source>
        <dbReference type="Proteomes" id="UP000017148"/>
    </source>
</evidence>
<sequence length="236" mass="25611">MSFTKTAGVVLSIVLFVLIAGCNDVTGSGDNGNDNEDTSLDMITIPAGTFLYRRGESDQEEKAVAEFQISKYTITQGEYLAVMGVNPSRFTGNENRPVETVTWFDAVLYCNALSKAEGRDTVYSYSSISGTPGDGVEDLADLAIDSSANGYYLPTSVQWEYAVRGGTTTTYFWGRSFTDADDYAWHDGNSGSTTHPVGQKLPNDFGLYDMVGNVSEWCETRVWQGGVLTRVVRGGG</sequence>
<keyword evidence="1" id="KW-0732">Signal</keyword>
<dbReference type="InterPro" id="IPR016187">
    <property type="entry name" value="CTDL_fold"/>
</dbReference>
<dbReference type="Gene3D" id="3.90.1580.10">
    <property type="entry name" value="paralog of FGE (formylglycine-generating enzyme)"/>
    <property type="match status" value="1"/>
</dbReference>
<feature type="signal peptide" evidence="1">
    <location>
        <begin position="1"/>
        <end position="22"/>
    </location>
</feature>
<keyword evidence="4" id="KW-1185">Reference proteome</keyword>
<evidence type="ECO:0000256" key="1">
    <source>
        <dbReference type="SAM" id="SignalP"/>
    </source>
</evidence>
<dbReference type="PROSITE" id="PS51257">
    <property type="entry name" value="PROKAR_LIPOPROTEIN"/>
    <property type="match status" value="1"/>
</dbReference>
<gene>
    <name evidence="3" type="ORF">CALK_2415</name>
</gene>
<dbReference type="Proteomes" id="UP000017148">
    <property type="component" value="Unassembled WGS sequence"/>
</dbReference>
<dbReference type="STRING" id="1313304.CALK_2415"/>
<dbReference type="RefSeq" id="WP_022637763.1">
    <property type="nucleotide sequence ID" value="NZ_ASJR01000035.1"/>
</dbReference>
<evidence type="ECO:0000259" key="2">
    <source>
        <dbReference type="Pfam" id="PF03781"/>
    </source>
</evidence>
<reference evidence="3 4" key="1">
    <citation type="journal article" date="2013" name="Environ. Microbiol.">
        <title>Genome analysis of Chitinivibrio alkaliphilus gen. nov., sp. nov., a novel extremely haloalkaliphilic anaerobic chitinolytic bacterium from the candidate phylum Termite Group 3.</title>
        <authorList>
            <person name="Sorokin D.Y."/>
            <person name="Gumerov V.M."/>
            <person name="Rakitin A.L."/>
            <person name="Beletsky A.V."/>
            <person name="Damste J.S."/>
            <person name="Muyzer G."/>
            <person name="Mardanov A.V."/>
            <person name="Ravin N.V."/>
        </authorList>
    </citation>
    <scope>NUCLEOTIDE SEQUENCE [LARGE SCALE GENOMIC DNA]</scope>
    <source>
        <strain evidence="3 4">ACht1</strain>
    </source>
</reference>
<feature type="chain" id="PRO_5004679070" description="Sulfatase-modifying factor enzyme-like domain-containing protein" evidence="1">
    <location>
        <begin position="23"/>
        <end position="236"/>
    </location>
</feature>
<dbReference type="InterPro" id="IPR051043">
    <property type="entry name" value="Sulfatase_Mod_Factor_Kinase"/>
</dbReference>
<name>U7D8J3_9BACT</name>
<accession>U7D8J3</accession>
<feature type="domain" description="Sulfatase-modifying factor enzyme-like" evidence="2">
    <location>
        <begin position="41"/>
        <end position="220"/>
    </location>
</feature>
<dbReference type="SUPFAM" id="SSF56436">
    <property type="entry name" value="C-type lectin-like"/>
    <property type="match status" value="1"/>
</dbReference>
<dbReference type="PANTHER" id="PTHR23150:SF19">
    <property type="entry name" value="FORMYLGLYCINE-GENERATING ENZYME"/>
    <property type="match status" value="1"/>
</dbReference>
<protein>
    <recommendedName>
        <fullName evidence="2">Sulfatase-modifying factor enzyme-like domain-containing protein</fullName>
    </recommendedName>
</protein>
<organism evidence="3 4">
    <name type="scientific">Chitinivibrio alkaliphilus ACht1</name>
    <dbReference type="NCBI Taxonomy" id="1313304"/>
    <lineage>
        <taxon>Bacteria</taxon>
        <taxon>Pseudomonadati</taxon>
        <taxon>Fibrobacterota</taxon>
        <taxon>Chitinivibrionia</taxon>
        <taxon>Chitinivibrionales</taxon>
        <taxon>Chitinivibrionaceae</taxon>
        <taxon>Chitinivibrio</taxon>
    </lineage>
</organism>
<dbReference type="eggNOG" id="COG1262">
    <property type="taxonomic scope" value="Bacteria"/>
</dbReference>
<dbReference type="Pfam" id="PF03781">
    <property type="entry name" value="FGE-sulfatase"/>
    <property type="match status" value="1"/>
</dbReference>
<proteinExistence type="predicted"/>
<comment type="caution">
    <text evidence="3">The sequence shown here is derived from an EMBL/GenBank/DDBJ whole genome shotgun (WGS) entry which is preliminary data.</text>
</comment>
<dbReference type="AlphaFoldDB" id="U7D8J3"/>
<dbReference type="InterPro" id="IPR005532">
    <property type="entry name" value="SUMF_dom"/>
</dbReference>
<evidence type="ECO:0000313" key="3">
    <source>
        <dbReference type="EMBL" id="ERP30750.1"/>
    </source>
</evidence>
<dbReference type="GO" id="GO:0120147">
    <property type="term" value="F:formylglycine-generating oxidase activity"/>
    <property type="evidence" value="ECO:0007669"/>
    <property type="project" value="TreeGrafter"/>
</dbReference>